<dbReference type="VEuPathDB" id="FungiDB:PC9H_002720"/>
<reference evidence="1" key="1">
    <citation type="submission" date="2019-07" db="EMBL/GenBank/DDBJ databases">
        <authorList>
            <person name="Palmer J.M."/>
        </authorList>
    </citation>
    <scope>NUCLEOTIDE SEQUENCE</scope>
    <source>
        <strain evidence="1">PC9</strain>
    </source>
</reference>
<protein>
    <submittedName>
        <fullName evidence="1">Uncharacterized protein</fullName>
    </submittedName>
</protein>
<evidence type="ECO:0000313" key="1">
    <source>
        <dbReference type="EMBL" id="KAF7416454.1"/>
    </source>
</evidence>
<dbReference type="GeneID" id="59372561"/>
<comment type="caution">
    <text evidence="1">The sequence shown here is derived from an EMBL/GenBank/DDBJ whole genome shotgun (WGS) entry which is preliminary data.</text>
</comment>
<dbReference type="Proteomes" id="UP000623687">
    <property type="component" value="Unassembled WGS sequence"/>
</dbReference>
<keyword evidence="2" id="KW-1185">Reference proteome</keyword>
<dbReference type="RefSeq" id="XP_036626001.1">
    <property type="nucleotide sequence ID" value="XM_036772355.1"/>
</dbReference>
<organism evidence="1 2">
    <name type="scientific">Pleurotus ostreatus</name>
    <name type="common">Oyster mushroom</name>
    <name type="synonym">White-rot fungus</name>
    <dbReference type="NCBI Taxonomy" id="5322"/>
    <lineage>
        <taxon>Eukaryota</taxon>
        <taxon>Fungi</taxon>
        <taxon>Dikarya</taxon>
        <taxon>Basidiomycota</taxon>
        <taxon>Agaricomycotina</taxon>
        <taxon>Agaricomycetes</taxon>
        <taxon>Agaricomycetidae</taxon>
        <taxon>Agaricales</taxon>
        <taxon>Pleurotineae</taxon>
        <taxon>Pleurotaceae</taxon>
        <taxon>Pleurotus</taxon>
    </lineage>
</organism>
<accession>A0A8H6ZKB0</accession>
<gene>
    <name evidence="1" type="ORF">PC9H_002720</name>
</gene>
<dbReference type="AlphaFoldDB" id="A0A8H6ZKB0"/>
<proteinExistence type="predicted"/>
<evidence type="ECO:0000313" key="2">
    <source>
        <dbReference type="Proteomes" id="UP000623687"/>
    </source>
</evidence>
<dbReference type="EMBL" id="JACETU010000011">
    <property type="protein sequence ID" value="KAF7416454.1"/>
    <property type="molecule type" value="Genomic_DNA"/>
</dbReference>
<sequence>MELDSDREDYLNIEENVYTLQDVDCITFVEKYAHPLSSCLECHKGDQDLCRFKNFRRIALSAARVGADLLGGRYTHWKKADSTTPDFLYAKSFTPRISRQDVNYLKGFPPTPLSDTRTLGAPQAPPSRPMHVFAVGSSAEPASHLALSEIGTLQG</sequence>
<name>A0A8H6ZKB0_PLEOS</name>